<dbReference type="GO" id="GO:0003723">
    <property type="term" value="F:RNA binding"/>
    <property type="evidence" value="ECO:0007669"/>
    <property type="project" value="InterPro"/>
</dbReference>
<keyword evidence="1" id="KW-0687">Ribonucleoprotein</keyword>
<dbReference type="AlphaFoldDB" id="A0A396HF13"/>
<sequence length="51" mass="5976">MGQKIHLLGFRLGTTQNHDSIWFAQPGNYSENLKEDKIIRDCHKNYIQKTS</sequence>
<evidence type="ECO:0000313" key="1">
    <source>
        <dbReference type="EMBL" id="RHN51198.1"/>
    </source>
</evidence>
<dbReference type="SUPFAM" id="SSF54814">
    <property type="entry name" value="Prokaryotic type KH domain (KH-domain type II)"/>
    <property type="match status" value="1"/>
</dbReference>
<dbReference type="InterPro" id="IPR015946">
    <property type="entry name" value="KH_dom-like_a/b"/>
</dbReference>
<reference evidence="2" key="1">
    <citation type="journal article" date="2018" name="Nat. Plants">
        <title>Whole-genome landscape of Medicago truncatula symbiotic genes.</title>
        <authorList>
            <person name="Pecrix Y."/>
            <person name="Staton S.E."/>
            <person name="Sallet E."/>
            <person name="Lelandais-Briere C."/>
            <person name="Moreau S."/>
            <person name="Carrere S."/>
            <person name="Blein T."/>
            <person name="Jardinaud M.F."/>
            <person name="Latrasse D."/>
            <person name="Zouine M."/>
            <person name="Zahm M."/>
            <person name="Kreplak J."/>
            <person name="Mayjonade B."/>
            <person name="Satge C."/>
            <person name="Perez M."/>
            <person name="Cauet S."/>
            <person name="Marande W."/>
            <person name="Chantry-Darmon C."/>
            <person name="Lopez-Roques C."/>
            <person name="Bouchez O."/>
            <person name="Berard A."/>
            <person name="Debelle F."/>
            <person name="Munos S."/>
            <person name="Bendahmane A."/>
            <person name="Berges H."/>
            <person name="Niebel A."/>
            <person name="Buitink J."/>
            <person name="Frugier F."/>
            <person name="Benhamed M."/>
            <person name="Crespi M."/>
            <person name="Gouzy J."/>
            <person name="Gamas P."/>
        </authorList>
    </citation>
    <scope>NUCLEOTIDE SEQUENCE [LARGE SCALE GENOMIC DNA]</scope>
    <source>
        <strain evidence="2">cv. Jemalong A17</strain>
    </source>
</reference>
<dbReference type="Proteomes" id="UP000265566">
    <property type="component" value="Chromosome 6"/>
</dbReference>
<dbReference type="EMBL" id="PSQE01000006">
    <property type="protein sequence ID" value="RHN51198.1"/>
    <property type="molecule type" value="Genomic_DNA"/>
</dbReference>
<comment type="caution">
    <text evidence="1">The sequence shown here is derived from an EMBL/GenBank/DDBJ whole genome shotgun (WGS) entry which is preliminary data.</text>
</comment>
<dbReference type="Gene3D" id="3.30.300.20">
    <property type="match status" value="1"/>
</dbReference>
<protein>
    <submittedName>
        <fullName evidence="1">30S ribosomal protein S3</fullName>
    </submittedName>
</protein>
<proteinExistence type="predicted"/>
<accession>A0A396HF13</accession>
<gene>
    <name evidence="1" type="ORF">MtrunA17_Chr6g0465791</name>
</gene>
<organism evidence="1 2">
    <name type="scientific">Medicago truncatula</name>
    <name type="common">Barrel medic</name>
    <name type="synonym">Medicago tribuloides</name>
    <dbReference type="NCBI Taxonomy" id="3880"/>
    <lineage>
        <taxon>Eukaryota</taxon>
        <taxon>Viridiplantae</taxon>
        <taxon>Streptophyta</taxon>
        <taxon>Embryophyta</taxon>
        <taxon>Tracheophyta</taxon>
        <taxon>Spermatophyta</taxon>
        <taxon>Magnoliopsida</taxon>
        <taxon>eudicotyledons</taxon>
        <taxon>Gunneridae</taxon>
        <taxon>Pentapetalae</taxon>
        <taxon>rosids</taxon>
        <taxon>fabids</taxon>
        <taxon>Fabales</taxon>
        <taxon>Fabaceae</taxon>
        <taxon>Papilionoideae</taxon>
        <taxon>50 kb inversion clade</taxon>
        <taxon>NPAAA clade</taxon>
        <taxon>Hologalegina</taxon>
        <taxon>IRL clade</taxon>
        <taxon>Trifolieae</taxon>
        <taxon>Medicago</taxon>
    </lineage>
</organism>
<dbReference type="CDD" id="cd02412">
    <property type="entry name" value="KH-II_30S_S3"/>
    <property type="match status" value="1"/>
</dbReference>
<dbReference type="GO" id="GO:0005840">
    <property type="term" value="C:ribosome"/>
    <property type="evidence" value="ECO:0007669"/>
    <property type="project" value="UniProtKB-KW"/>
</dbReference>
<dbReference type="Gramene" id="rna35588">
    <property type="protein sequence ID" value="RHN51198.1"/>
    <property type="gene ID" value="gene35588"/>
</dbReference>
<name>A0A396HF13_MEDTR</name>
<evidence type="ECO:0000313" key="2">
    <source>
        <dbReference type="Proteomes" id="UP000265566"/>
    </source>
</evidence>
<dbReference type="InterPro" id="IPR009019">
    <property type="entry name" value="KH_sf_prok-type"/>
</dbReference>
<keyword evidence="1" id="KW-0689">Ribosomal protein</keyword>